<evidence type="ECO:0000313" key="2">
    <source>
        <dbReference type="EMBL" id="WED41910.1"/>
    </source>
</evidence>
<evidence type="ECO:0000313" key="3">
    <source>
        <dbReference type="Proteomes" id="UP001222087"/>
    </source>
</evidence>
<proteinExistence type="predicted"/>
<accession>A0ABY8AMN1</accession>
<dbReference type="InterPro" id="IPR000683">
    <property type="entry name" value="Gfo/Idh/MocA-like_OxRdtase_N"/>
</dbReference>
<organism evidence="2 3">
    <name type="scientific">Legionella cardiaca</name>
    <dbReference type="NCBI Taxonomy" id="1071983"/>
    <lineage>
        <taxon>Bacteria</taxon>
        <taxon>Pseudomonadati</taxon>
        <taxon>Pseudomonadota</taxon>
        <taxon>Gammaproteobacteria</taxon>
        <taxon>Legionellales</taxon>
        <taxon>Legionellaceae</taxon>
        <taxon>Legionella</taxon>
    </lineage>
</organism>
<dbReference type="InterPro" id="IPR036291">
    <property type="entry name" value="NAD(P)-bd_dom_sf"/>
</dbReference>
<dbReference type="Gene3D" id="3.40.50.720">
    <property type="entry name" value="NAD(P)-binding Rossmann-like Domain"/>
    <property type="match status" value="1"/>
</dbReference>
<dbReference type="EMBL" id="CP119078">
    <property type="protein sequence ID" value="WED41910.1"/>
    <property type="molecule type" value="Genomic_DNA"/>
</dbReference>
<feature type="domain" description="Gfo/Idh/MocA-like oxidoreductase N-terminal" evidence="1">
    <location>
        <begin position="4"/>
        <end position="122"/>
    </location>
</feature>
<dbReference type="RefSeq" id="WP_275087734.1">
    <property type="nucleotide sequence ID" value="NZ_CP119078.1"/>
</dbReference>
<protein>
    <submittedName>
        <fullName evidence="2">Gfo/Idh/MocA family oxidoreductase</fullName>
    </submittedName>
</protein>
<dbReference type="InterPro" id="IPR051450">
    <property type="entry name" value="Gfo/Idh/MocA_Oxidoreductases"/>
</dbReference>
<name>A0ABY8AMN1_9GAMM</name>
<dbReference type="Pfam" id="PF01408">
    <property type="entry name" value="GFO_IDH_MocA"/>
    <property type="match status" value="1"/>
</dbReference>
<dbReference type="PANTHER" id="PTHR43377:SF1">
    <property type="entry name" value="BILIVERDIN REDUCTASE A"/>
    <property type="match status" value="1"/>
</dbReference>
<reference evidence="2 3" key="1">
    <citation type="submission" date="2023-02" db="EMBL/GenBank/DDBJ databases">
        <title>Genome Sequence of L. cardiaca H63T.</title>
        <authorList>
            <person name="Lopez A.E."/>
            <person name="Cianciotto N.P."/>
        </authorList>
    </citation>
    <scope>NUCLEOTIDE SEQUENCE [LARGE SCALE GENOMIC DNA]</scope>
    <source>
        <strain evidence="2 3">H63</strain>
    </source>
</reference>
<sequence length="315" mass="35520">MNGLNVAVIGAGKMGREHIKAFQAIKGIKVTGLFSRTKATAEQLAKEYNIPLVADSISELYEKSAADLVIVAVPELQANQIAKACFQYNWNILLEKPAGYDLLDANDIAEAARQAKGQVFVALNRRFYSSSLTILDDLNANRDAKRYIHIQDQQSFAEARACLHPEEVVQKFMYANSIHVIDLIRCFARGEVINVHSVLPWQKEKSQVVVSFIEFDSGDKALYECIWQGPGPWTCSVSTPNRRWSMQPLEKARFQNANERISHEVEMDVIDQQYKAGFYRQAQEVCKAIQGEKSQAITIEQSLKTMELINKIYGV</sequence>
<dbReference type="SUPFAM" id="SSF51735">
    <property type="entry name" value="NAD(P)-binding Rossmann-fold domains"/>
    <property type="match status" value="1"/>
</dbReference>
<keyword evidence="3" id="KW-1185">Reference proteome</keyword>
<evidence type="ECO:0000259" key="1">
    <source>
        <dbReference type="Pfam" id="PF01408"/>
    </source>
</evidence>
<gene>
    <name evidence="2" type="ORF">PXX05_08170</name>
</gene>
<dbReference type="Gene3D" id="3.30.360.10">
    <property type="entry name" value="Dihydrodipicolinate Reductase, domain 2"/>
    <property type="match status" value="1"/>
</dbReference>
<dbReference type="Proteomes" id="UP001222087">
    <property type="component" value="Chromosome"/>
</dbReference>
<dbReference type="PANTHER" id="PTHR43377">
    <property type="entry name" value="BILIVERDIN REDUCTASE A"/>
    <property type="match status" value="1"/>
</dbReference>